<dbReference type="EMBL" id="CP113406">
    <property type="protein sequence ID" value="WAI19226.1"/>
    <property type="molecule type" value="Genomic_DNA"/>
</dbReference>
<keyword evidence="3 14" id="KW-0004">4Fe-4S</keyword>
<feature type="binding site" evidence="14">
    <location>
        <position position="129"/>
    </location>
    <ligand>
        <name>[4Fe-4S] cluster</name>
        <dbReference type="ChEBI" id="CHEBI:49883"/>
        <note>4Fe-4S-S-AdoMet</note>
    </ligand>
</feature>
<feature type="domain" description="Radical SAM core" evidence="15">
    <location>
        <begin position="108"/>
        <end position="344"/>
    </location>
</feature>
<dbReference type="Gene3D" id="3.20.20.70">
    <property type="entry name" value="Aldolase class I"/>
    <property type="match status" value="1"/>
</dbReference>
<dbReference type="InterPro" id="IPR048641">
    <property type="entry name" value="RlmN_N"/>
</dbReference>
<dbReference type="GO" id="GO:0051539">
    <property type="term" value="F:4 iron, 4 sulfur cluster binding"/>
    <property type="evidence" value="ECO:0007669"/>
    <property type="project" value="UniProtKB-UniRule"/>
</dbReference>
<keyword evidence="4 14" id="KW-0963">Cytoplasm</keyword>
<reference evidence="16" key="1">
    <citation type="submission" date="2022-11" db="EMBL/GenBank/DDBJ databases">
        <title>The whole genome sequencing of pests is an important tool to study the evolution of the plant-insect interaction and insecticide resistance.</title>
        <authorList>
            <person name="Kananovich Y."/>
        </authorList>
    </citation>
    <scope>NUCLEOTIDE SEQUENCE</scope>
    <source>
        <strain evidence="16">BSU_Bre_2018</strain>
    </source>
</reference>
<feature type="binding site" evidence="14">
    <location>
        <position position="307"/>
    </location>
    <ligand>
        <name>S-adenosyl-L-methionine</name>
        <dbReference type="ChEBI" id="CHEBI:59789"/>
    </ligand>
</feature>
<evidence type="ECO:0000256" key="5">
    <source>
        <dbReference type="ARBA" id="ARBA00022552"/>
    </source>
</evidence>
<evidence type="ECO:0000256" key="7">
    <source>
        <dbReference type="ARBA" id="ARBA00022679"/>
    </source>
</evidence>
<evidence type="ECO:0000313" key="17">
    <source>
        <dbReference type="Proteomes" id="UP001163440"/>
    </source>
</evidence>
<dbReference type="HAMAP" id="MF_01849">
    <property type="entry name" value="RNA_methyltr_RlmN"/>
    <property type="match status" value="1"/>
</dbReference>
<comment type="function">
    <text evidence="14">Specifically methylates position 2 of adenine 2503 in 23S rRNA and position 2 of adenine 37 in tRNAs. m2A2503 modification seems to play a crucial role in the proofreading step occurring at the peptidyl transferase center and thus would serve to optimize ribosomal fidelity.</text>
</comment>
<dbReference type="GO" id="GO:0019843">
    <property type="term" value="F:rRNA binding"/>
    <property type="evidence" value="ECO:0007669"/>
    <property type="project" value="UniProtKB-UniRule"/>
</dbReference>
<sequence length="363" mass="41194">MKNNVKILNTPNDKINLLNLNPQDLYFFLDSLGEKKFSVKQIMNWIYKHYCNDFNKMLNLSIKTRKKLNEKSYIFASEFLEEKISSDGTIKWITEINDQKIETVYIPEKKRSTLCISSQIGCALKCDFCATGKQGFNRNLKVSEIIAQIWQANKKLKQKNIKNCITNIVFMGMGEPLLNLNNVVSALKIILDEYGFALSKRRITVSTSGIVPALDKMKNMIDVSLAISLHASNDAIRNTIMPINKKYNIKSILNSALKYLKHSKANRGGITIEYVMLKGVNDSNKNANELSFLLHKIPSKINLIPLNPFLGSSFLSSDINRINIFADILRRKGFTTVIRKNRGEDINAACGQLTGNITNRFKN</sequence>
<dbReference type="Pfam" id="PF04055">
    <property type="entry name" value="Radical_SAM"/>
    <property type="match status" value="1"/>
</dbReference>
<evidence type="ECO:0000256" key="9">
    <source>
        <dbReference type="ARBA" id="ARBA00022694"/>
    </source>
</evidence>
<dbReference type="Pfam" id="PF21016">
    <property type="entry name" value="RlmN_N"/>
    <property type="match status" value="1"/>
</dbReference>
<keyword evidence="10 14" id="KW-0479">Metal-binding</keyword>
<protein>
    <recommendedName>
        <fullName evidence="14">Dual-specificity RNA methyltransferase RlmN</fullName>
        <ecNumber evidence="14">2.1.1.192</ecNumber>
    </recommendedName>
    <alternativeName>
        <fullName evidence="14">23S rRNA (adenine(2503)-C(2))-methyltransferase</fullName>
    </alternativeName>
    <alternativeName>
        <fullName evidence="14">23S rRNA m2A2503 methyltransferase</fullName>
    </alternativeName>
    <alternativeName>
        <fullName evidence="14">Ribosomal RNA large subunit methyltransferase N</fullName>
    </alternativeName>
    <alternativeName>
        <fullName evidence="14">tRNA (adenine(37)-C(2))-methyltransferase</fullName>
    </alternativeName>
    <alternativeName>
        <fullName evidence="14">tRNA m2A37 methyltransferase</fullName>
    </alternativeName>
</protein>
<dbReference type="AlphaFoldDB" id="A0AAJ5PV63"/>
<name>A0AAJ5PV63_9GAMM</name>
<keyword evidence="11 14" id="KW-0408">Iron</keyword>
<feature type="binding site" evidence="14">
    <location>
        <begin position="228"/>
        <end position="230"/>
    </location>
    <ligand>
        <name>S-adenosyl-L-methionine</name>
        <dbReference type="ChEBI" id="CHEBI:59789"/>
    </ligand>
</feature>
<dbReference type="InterPro" id="IPR058240">
    <property type="entry name" value="rSAM_sf"/>
</dbReference>
<dbReference type="InterPro" id="IPR007197">
    <property type="entry name" value="rSAM"/>
</dbReference>
<dbReference type="CDD" id="cd01335">
    <property type="entry name" value="Radical_SAM"/>
    <property type="match status" value="1"/>
</dbReference>
<dbReference type="FunFam" id="3.20.20.70:FF:000008">
    <property type="entry name" value="Dual-specificity RNA methyltransferase RlmN"/>
    <property type="match status" value="1"/>
</dbReference>
<dbReference type="GO" id="GO:0046872">
    <property type="term" value="F:metal ion binding"/>
    <property type="evidence" value="ECO:0007669"/>
    <property type="project" value="UniProtKB-KW"/>
</dbReference>
<evidence type="ECO:0000256" key="8">
    <source>
        <dbReference type="ARBA" id="ARBA00022691"/>
    </source>
</evidence>
<evidence type="ECO:0000259" key="15">
    <source>
        <dbReference type="PROSITE" id="PS51918"/>
    </source>
</evidence>
<comment type="subcellular location">
    <subcellularLocation>
        <location evidence="1 14">Cytoplasm</location>
    </subcellularLocation>
</comment>
<keyword evidence="7 14" id="KW-0808">Transferase</keyword>
<keyword evidence="6 14" id="KW-0489">Methyltransferase</keyword>
<evidence type="ECO:0000256" key="11">
    <source>
        <dbReference type="ARBA" id="ARBA00023004"/>
    </source>
</evidence>
<keyword evidence="5 14" id="KW-0698">rRNA processing</keyword>
<dbReference type="InterPro" id="IPR013785">
    <property type="entry name" value="Aldolase_TIM"/>
</dbReference>
<feature type="binding site" evidence="14">
    <location>
        <position position="122"/>
    </location>
    <ligand>
        <name>[4Fe-4S] cluster</name>
        <dbReference type="ChEBI" id="CHEBI:49883"/>
        <note>4Fe-4S-S-AdoMet</note>
    </ligand>
</feature>
<feature type="binding site" evidence="14">
    <location>
        <position position="126"/>
    </location>
    <ligand>
        <name>[4Fe-4S] cluster</name>
        <dbReference type="ChEBI" id="CHEBI:49883"/>
        <note>4Fe-4S-S-AdoMet</note>
    </ligand>
</feature>
<dbReference type="GO" id="GO:0002935">
    <property type="term" value="F:tRNA (adenine(37)-C2)-methyltransferase activity"/>
    <property type="evidence" value="ECO:0007669"/>
    <property type="project" value="UniProtKB-UniRule"/>
</dbReference>
<dbReference type="SFLD" id="SFLDS00029">
    <property type="entry name" value="Radical_SAM"/>
    <property type="match status" value="1"/>
</dbReference>
<keyword evidence="9 14" id="KW-0819">tRNA processing</keyword>
<feature type="active site" description="Proton acceptor" evidence="14">
    <location>
        <position position="102"/>
    </location>
</feature>
<comment type="miscellaneous">
    <text evidence="14">Reaction proceeds by a ping-pong mechanism involving intermediate methylation of a conserved cysteine residue.</text>
</comment>
<dbReference type="PANTHER" id="PTHR30544">
    <property type="entry name" value="23S RRNA METHYLTRANSFERASE"/>
    <property type="match status" value="1"/>
</dbReference>
<dbReference type="GO" id="GO:0070040">
    <property type="term" value="F:rRNA (adenine(2503)-C2-)-methyltransferase activity"/>
    <property type="evidence" value="ECO:0007669"/>
    <property type="project" value="UniProtKB-UniRule"/>
</dbReference>
<comment type="catalytic activity">
    <reaction evidence="14">
        <text>adenosine(37) in tRNA + 2 reduced [2Fe-2S]-[ferredoxin] + 2 S-adenosyl-L-methionine = 2-methyladenosine(37) in tRNA + 5'-deoxyadenosine + L-methionine + 2 oxidized [2Fe-2S]-[ferredoxin] + S-adenosyl-L-homocysteine</text>
        <dbReference type="Rhea" id="RHEA:43332"/>
        <dbReference type="Rhea" id="RHEA-COMP:10000"/>
        <dbReference type="Rhea" id="RHEA-COMP:10001"/>
        <dbReference type="Rhea" id="RHEA-COMP:10162"/>
        <dbReference type="Rhea" id="RHEA-COMP:10485"/>
        <dbReference type="ChEBI" id="CHEBI:17319"/>
        <dbReference type="ChEBI" id="CHEBI:33737"/>
        <dbReference type="ChEBI" id="CHEBI:33738"/>
        <dbReference type="ChEBI" id="CHEBI:57844"/>
        <dbReference type="ChEBI" id="CHEBI:57856"/>
        <dbReference type="ChEBI" id="CHEBI:59789"/>
        <dbReference type="ChEBI" id="CHEBI:74411"/>
        <dbReference type="ChEBI" id="CHEBI:74497"/>
        <dbReference type="EC" id="2.1.1.192"/>
    </reaction>
</comment>
<keyword evidence="13 14" id="KW-1015">Disulfide bond</keyword>
<dbReference type="GO" id="GO:0030488">
    <property type="term" value="P:tRNA methylation"/>
    <property type="evidence" value="ECO:0007669"/>
    <property type="project" value="UniProtKB-UniRule"/>
</dbReference>
<organism evidence="16 17">
    <name type="scientific">Buchnera aphidicola</name>
    <name type="common">Brevicoryne brassicae</name>
    <dbReference type="NCBI Taxonomy" id="911343"/>
    <lineage>
        <taxon>Bacteria</taxon>
        <taxon>Pseudomonadati</taxon>
        <taxon>Pseudomonadota</taxon>
        <taxon>Gammaproteobacteria</taxon>
        <taxon>Enterobacterales</taxon>
        <taxon>Erwiniaceae</taxon>
        <taxon>Buchnera</taxon>
    </lineage>
</organism>
<keyword evidence="12 14" id="KW-0411">Iron-sulfur</keyword>
<evidence type="ECO:0000256" key="10">
    <source>
        <dbReference type="ARBA" id="ARBA00022723"/>
    </source>
</evidence>
<dbReference type="PANTHER" id="PTHR30544:SF5">
    <property type="entry name" value="RADICAL SAM CORE DOMAIN-CONTAINING PROTEIN"/>
    <property type="match status" value="1"/>
</dbReference>
<dbReference type="SFLD" id="SFLDG01062">
    <property type="entry name" value="methyltransferase_(Class_A)"/>
    <property type="match status" value="1"/>
</dbReference>
<evidence type="ECO:0000256" key="6">
    <source>
        <dbReference type="ARBA" id="ARBA00022603"/>
    </source>
</evidence>
<dbReference type="PROSITE" id="PS51918">
    <property type="entry name" value="RADICAL_SAM"/>
    <property type="match status" value="1"/>
</dbReference>
<dbReference type="SUPFAM" id="SSF102114">
    <property type="entry name" value="Radical SAM enzymes"/>
    <property type="match status" value="1"/>
</dbReference>
<dbReference type="InterPro" id="IPR004383">
    <property type="entry name" value="rRNA_lsu_MTrfase_RlmN/Cfr"/>
</dbReference>
<comment type="similarity">
    <text evidence="2 14">Belongs to the radical SAM superfamily. RlmN family.</text>
</comment>
<feature type="active site" description="S-methylcysteine intermediate" evidence="14">
    <location>
        <position position="350"/>
    </location>
</feature>
<feature type="binding site" evidence="14">
    <location>
        <position position="206"/>
    </location>
    <ligand>
        <name>S-adenosyl-L-methionine</name>
        <dbReference type="ChEBI" id="CHEBI:59789"/>
    </ligand>
</feature>
<dbReference type="GO" id="GO:0000049">
    <property type="term" value="F:tRNA binding"/>
    <property type="evidence" value="ECO:0007669"/>
    <property type="project" value="UniProtKB-UniRule"/>
</dbReference>
<dbReference type="Gene3D" id="1.10.150.530">
    <property type="match status" value="1"/>
</dbReference>
<evidence type="ECO:0000256" key="12">
    <source>
        <dbReference type="ARBA" id="ARBA00023014"/>
    </source>
</evidence>
<proteinExistence type="inferred from homology"/>
<comment type="cofactor">
    <cofactor evidence="14">
        <name>[4Fe-4S] cluster</name>
        <dbReference type="ChEBI" id="CHEBI:49883"/>
    </cofactor>
    <text evidence="14">Binds 1 [4Fe-4S] cluster. The cluster is coordinated with 3 cysteines and an exchangeable S-adenosyl-L-methionine.</text>
</comment>
<dbReference type="SFLD" id="SFLDF00275">
    <property type="entry name" value="adenosine_C2_methyltransferase"/>
    <property type="match status" value="1"/>
</dbReference>
<dbReference type="Proteomes" id="UP001163440">
    <property type="component" value="Chromosome"/>
</dbReference>
<dbReference type="RefSeq" id="WP_158365679.1">
    <property type="nucleotide sequence ID" value="NZ_CP034882.1"/>
</dbReference>
<evidence type="ECO:0000256" key="14">
    <source>
        <dbReference type="HAMAP-Rule" id="MF_01849"/>
    </source>
</evidence>
<evidence type="ECO:0000256" key="1">
    <source>
        <dbReference type="ARBA" id="ARBA00004496"/>
    </source>
</evidence>
<evidence type="ECO:0000256" key="13">
    <source>
        <dbReference type="ARBA" id="ARBA00023157"/>
    </source>
</evidence>
<dbReference type="GO" id="GO:0005737">
    <property type="term" value="C:cytoplasm"/>
    <property type="evidence" value="ECO:0007669"/>
    <property type="project" value="UniProtKB-SubCell"/>
</dbReference>
<keyword evidence="8 14" id="KW-0949">S-adenosyl-L-methionine</keyword>
<evidence type="ECO:0000256" key="4">
    <source>
        <dbReference type="ARBA" id="ARBA00022490"/>
    </source>
</evidence>
<accession>A0AAJ5PV63</accession>
<dbReference type="InterPro" id="IPR040072">
    <property type="entry name" value="Methyltransferase_A"/>
</dbReference>
<comment type="caution">
    <text evidence="14">Lacks conserved residue(s) required for the propagation of feature annotation.</text>
</comment>
<dbReference type="GO" id="GO:0070475">
    <property type="term" value="P:rRNA base methylation"/>
    <property type="evidence" value="ECO:0007669"/>
    <property type="project" value="UniProtKB-UniRule"/>
</dbReference>
<evidence type="ECO:0000313" key="16">
    <source>
        <dbReference type="EMBL" id="WAI19226.1"/>
    </source>
</evidence>
<evidence type="ECO:0000256" key="3">
    <source>
        <dbReference type="ARBA" id="ARBA00022485"/>
    </source>
</evidence>
<feature type="binding site" evidence="14">
    <location>
        <begin position="174"/>
        <end position="175"/>
    </location>
    <ligand>
        <name>S-adenosyl-L-methionine</name>
        <dbReference type="ChEBI" id="CHEBI:59789"/>
    </ligand>
</feature>
<evidence type="ECO:0000256" key="2">
    <source>
        <dbReference type="ARBA" id="ARBA00007544"/>
    </source>
</evidence>
<dbReference type="NCBIfam" id="TIGR00048">
    <property type="entry name" value="rRNA_mod_RlmN"/>
    <property type="match status" value="1"/>
</dbReference>
<comment type="catalytic activity">
    <reaction evidence="14">
        <text>adenosine(2503) in 23S rRNA + 2 reduced [2Fe-2S]-[ferredoxin] + 2 S-adenosyl-L-methionine = 2-methyladenosine(2503) in 23S rRNA + 5'-deoxyadenosine + L-methionine + 2 oxidized [2Fe-2S]-[ferredoxin] + S-adenosyl-L-homocysteine</text>
        <dbReference type="Rhea" id="RHEA:42916"/>
        <dbReference type="Rhea" id="RHEA-COMP:10000"/>
        <dbReference type="Rhea" id="RHEA-COMP:10001"/>
        <dbReference type="Rhea" id="RHEA-COMP:10152"/>
        <dbReference type="Rhea" id="RHEA-COMP:10282"/>
        <dbReference type="ChEBI" id="CHEBI:17319"/>
        <dbReference type="ChEBI" id="CHEBI:33737"/>
        <dbReference type="ChEBI" id="CHEBI:33738"/>
        <dbReference type="ChEBI" id="CHEBI:57844"/>
        <dbReference type="ChEBI" id="CHEBI:57856"/>
        <dbReference type="ChEBI" id="CHEBI:59789"/>
        <dbReference type="ChEBI" id="CHEBI:74411"/>
        <dbReference type="ChEBI" id="CHEBI:74497"/>
        <dbReference type="EC" id="2.1.1.192"/>
    </reaction>
</comment>
<dbReference type="PIRSF" id="PIRSF006004">
    <property type="entry name" value="CHP00048"/>
    <property type="match status" value="1"/>
</dbReference>
<dbReference type="InterPro" id="IPR027492">
    <property type="entry name" value="RNA_MTrfase_RlmN"/>
</dbReference>
<dbReference type="EC" id="2.1.1.192" evidence="14"/>
<gene>
    <name evidence="14 16" type="primary">rlmN</name>
    <name evidence="16" type="ORF">OW720_01470</name>
</gene>